<dbReference type="InterPro" id="IPR001320">
    <property type="entry name" value="Iontro_rcpt_C"/>
</dbReference>
<dbReference type="Gene3D" id="3.40.190.10">
    <property type="entry name" value="Periplasmic binding protein-like II"/>
    <property type="match status" value="1"/>
</dbReference>
<keyword evidence="9" id="KW-1071">Ligand-gated ion channel</keyword>
<evidence type="ECO:0000256" key="10">
    <source>
        <dbReference type="ARBA" id="ARBA00023303"/>
    </source>
</evidence>
<evidence type="ECO:0000313" key="14">
    <source>
        <dbReference type="Proteomes" id="UP001293593"/>
    </source>
</evidence>
<proteinExistence type="predicted"/>
<feature type="domain" description="Ionotropic glutamate receptor C-terminal" evidence="12">
    <location>
        <begin position="397"/>
        <end position="723"/>
    </location>
</feature>
<keyword evidence="4 11" id="KW-1133">Transmembrane helix</keyword>
<evidence type="ECO:0000256" key="2">
    <source>
        <dbReference type="ARBA" id="ARBA00022448"/>
    </source>
</evidence>
<keyword evidence="8" id="KW-0325">Glycoprotein</keyword>
<dbReference type="Pfam" id="PF10613">
    <property type="entry name" value="Lig_chan-Glu_bd"/>
    <property type="match status" value="1"/>
</dbReference>
<evidence type="ECO:0000256" key="8">
    <source>
        <dbReference type="ARBA" id="ARBA00023180"/>
    </source>
</evidence>
<feature type="transmembrane region" description="Helical" evidence="11">
    <location>
        <begin position="575"/>
        <end position="593"/>
    </location>
</feature>
<evidence type="ECO:0000256" key="9">
    <source>
        <dbReference type="ARBA" id="ARBA00023286"/>
    </source>
</evidence>
<gene>
    <name evidence="13" type="ORF">QN277_025180</name>
</gene>
<keyword evidence="7" id="KW-0675">Receptor</keyword>
<reference evidence="13" key="1">
    <citation type="submission" date="2023-10" db="EMBL/GenBank/DDBJ databases">
        <title>Chromosome-level genome of the transformable northern wattle, Acacia crassicarpa.</title>
        <authorList>
            <person name="Massaro I."/>
            <person name="Sinha N.R."/>
            <person name="Poethig S."/>
            <person name="Leichty A.R."/>
        </authorList>
    </citation>
    <scope>NUCLEOTIDE SEQUENCE</scope>
    <source>
        <strain evidence="13">Acra3RX</strain>
        <tissue evidence="13">Leaf</tissue>
    </source>
</reference>
<dbReference type="PANTHER" id="PTHR18966">
    <property type="entry name" value="IONOTROPIC GLUTAMATE RECEPTOR"/>
    <property type="match status" value="1"/>
</dbReference>
<keyword evidence="14" id="KW-1185">Reference proteome</keyword>
<dbReference type="InterPro" id="IPR028082">
    <property type="entry name" value="Peripla_BP_I"/>
</dbReference>
<dbReference type="InterPro" id="IPR015683">
    <property type="entry name" value="Ionotropic_Glu_rcpt"/>
</dbReference>
<dbReference type="Gene3D" id="1.10.287.70">
    <property type="match status" value="1"/>
</dbReference>
<evidence type="ECO:0000256" key="5">
    <source>
        <dbReference type="ARBA" id="ARBA00023065"/>
    </source>
</evidence>
<comment type="caution">
    <text evidence="13">The sequence shown here is derived from an EMBL/GenBank/DDBJ whole genome shotgun (WGS) entry which is preliminary data.</text>
</comment>
<keyword evidence="10" id="KW-0407">Ion channel</keyword>
<evidence type="ECO:0000256" key="4">
    <source>
        <dbReference type="ARBA" id="ARBA00022989"/>
    </source>
</evidence>
<evidence type="ECO:0000256" key="6">
    <source>
        <dbReference type="ARBA" id="ARBA00023136"/>
    </source>
</evidence>
<evidence type="ECO:0000256" key="7">
    <source>
        <dbReference type="ARBA" id="ARBA00023170"/>
    </source>
</evidence>
<dbReference type="AlphaFoldDB" id="A0AAE1JFF3"/>
<evidence type="ECO:0000256" key="1">
    <source>
        <dbReference type="ARBA" id="ARBA00004141"/>
    </source>
</evidence>
<dbReference type="SMART" id="SM00079">
    <property type="entry name" value="PBPe"/>
    <property type="match status" value="1"/>
</dbReference>
<dbReference type="InterPro" id="IPR001828">
    <property type="entry name" value="ANF_lig-bd_rcpt"/>
</dbReference>
<evidence type="ECO:0000313" key="13">
    <source>
        <dbReference type="EMBL" id="KAK4268533.1"/>
    </source>
</evidence>
<dbReference type="GO" id="GO:0016020">
    <property type="term" value="C:membrane"/>
    <property type="evidence" value="ECO:0007669"/>
    <property type="project" value="UniProtKB-SubCell"/>
</dbReference>
<organism evidence="13 14">
    <name type="scientific">Acacia crassicarpa</name>
    <name type="common">northern wattle</name>
    <dbReference type="NCBI Taxonomy" id="499986"/>
    <lineage>
        <taxon>Eukaryota</taxon>
        <taxon>Viridiplantae</taxon>
        <taxon>Streptophyta</taxon>
        <taxon>Embryophyta</taxon>
        <taxon>Tracheophyta</taxon>
        <taxon>Spermatophyta</taxon>
        <taxon>Magnoliopsida</taxon>
        <taxon>eudicotyledons</taxon>
        <taxon>Gunneridae</taxon>
        <taxon>Pentapetalae</taxon>
        <taxon>rosids</taxon>
        <taxon>fabids</taxon>
        <taxon>Fabales</taxon>
        <taxon>Fabaceae</taxon>
        <taxon>Caesalpinioideae</taxon>
        <taxon>mimosoid clade</taxon>
        <taxon>Acacieae</taxon>
        <taxon>Acacia</taxon>
    </lineage>
</organism>
<name>A0AAE1JFF3_9FABA</name>
<dbReference type="GO" id="GO:0015276">
    <property type="term" value="F:ligand-gated monoatomic ion channel activity"/>
    <property type="evidence" value="ECO:0007669"/>
    <property type="project" value="InterPro"/>
</dbReference>
<evidence type="ECO:0000256" key="3">
    <source>
        <dbReference type="ARBA" id="ARBA00022692"/>
    </source>
</evidence>
<sequence>MKELQRGFRASCLLSVSVVSVLLLWLNITARPSMAATQTVPIGVILDLGLNSVLGEMIYNSLALAIEEYYSVNNRTATKIDLIVKNVSRDDIFTAATAASYLMRTKKVHAILGPQTSEQARYIVKLGEKYQVPVIWFPITGPSLLLPPSPSSIYSDEGLNCFQFRAIADIIKAVGWQSIVPIYEETEYGSHLLLCLSNVLKDMGVQMANVTAIASKLEEPRVMFLRELYYPNQVQAGYFTDYLSVRMDMQGALGVRPVGLNKTAEERKKIVSIFSKKFKSDLSIYGWWAYHTIEALAMAVEKQGAENNGTKLGEGIRATNFTGVSGVHFNLRNGQLDQSVLEVYNVIGDRERIIGSWSPKTGLFQNHDKEGFETSSEYQLKDPLWPGDTLDKPPKLRIGVPTTNSFPEFLNVYNSTKLHFDGLAINVFSKAVEVLAFSLNNYEFVPLPNQSRSHNTSYDDILCRQMKEEDLDAIIADITIVASRTKCVDFTLPYLDSSVAMVVRVTKTSTSKRILLKPFKWSLWLILGAIFVGATIIINALEIIRADDDLRLINNPFLVYKIDVMDNFKSATARWMVILTSFLFILVVQVYTAKLTSILTQGTINEPSFKNENEIKGGNVPVGYKKGSWVRGLLIDQIGLKDEQLKSLGSCEEYNEALSNGTVDAIFDETPYLILFLSRYRSRFMMTGPMYQTGGFSFAFPKKSGFTKHFSTAILNVTQEVEPYRVLMSQSSLPTSIEDLEFEDQNDIEIETSSLSISNIGGFYPVLTSIVVAFLFGLFIPSVPSVILKILNPSVIRWFWLLWSRARLN</sequence>
<comment type="subcellular location">
    <subcellularLocation>
        <location evidence="1">Membrane</location>
        <topology evidence="1">Multi-pass membrane protein</topology>
    </subcellularLocation>
</comment>
<keyword evidence="2" id="KW-0813">Transport</keyword>
<dbReference type="Pfam" id="PF01094">
    <property type="entry name" value="ANF_receptor"/>
    <property type="match status" value="1"/>
</dbReference>
<feature type="transmembrane region" description="Helical" evidence="11">
    <location>
        <begin position="763"/>
        <end position="788"/>
    </location>
</feature>
<dbReference type="InterPro" id="IPR019594">
    <property type="entry name" value="Glu/Gly-bd"/>
</dbReference>
<dbReference type="Proteomes" id="UP001293593">
    <property type="component" value="Unassembled WGS sequence"/>
</dbReference>
<dbReference type="Gene3D" id="3.40.50.2300">
    <property type="match status" value="2"/>
</dbReference>
<dbReference type="SUPFAM" id="SSF53822">
    <property type="entry name" value="Periplasmic binding protein-like I"/>
    <property type="match status" value="1"/>
</dbReference>
<keyword evidence="6 11" id="KW-0472">Membrane</keyword>
<dbReference type="SUPFAM" id="SSF53850">
    <property type="entry name" value="Periplasmic binding protein-like II"/>
    <property type="match status" value="1"/>
</dbReference>
<evidence type="ECO:0000259" key="12">
    <source>
        <dbReference type="SMART" id="SM00079"/>
    </source>
</evidence>
<keyword evidence="5" id="KW-0406">Ion transport</keyword>
<accession>A0AAE1JFF3</accession>
<feature type="transmembrane region" description="Helical" evidence="11">
    <location>
        <begin position="521"/>
        <end position="541"/>
    </location>
</feature>
<evidence type="ECO:0000256" key="11">
    <source>
        <dbReference type="SAM" id="Phobius"/>
    </source>
</evidence>
<keyword evidence="3 11" id="KW-0812">Transmembrane</keyword>
<dbReference type="EMBL" id="JAWXYG010000007">
    <property type="protein sequence ID" value="KAK4268533.1"/>
    <property type="molecule type" value="Genomic_DNA"/>
</dbReference>
<protein>
    <recommendedName>
        <fullName evidence="12">Ionotropic glutamate receptor C-terminal domain-containing protein</fullName>
    </recommendedName>
</protein>